<dbReference type="STRING" id="39490.ERS852448_01677"/>
<keyword evidence="1 4" id="KW-0560">Oxidoreductase</keyword>
<dbReference type="Pfam" id="PF22725">
    <property type="entry name" value="GFO_IDH_MocA_C3"/>
    <property type="match status" value="1"/>
</dbReference>
<dbReference type="InterPro" id="IPR055170">
    <property type="entry name" value="GFO_IDH_MocA-like_dom"/>
</dbReference>
<evidence type="ECO:0000259" key="3">
    <source>
        <dbReference type="Pfam" id="PF22725"/>
    </source>
</evidence>
<evidence type="ECO:0000259" key="2">
    <source>
        <dbReference type="Pfam" id="PF01408"/>
    </source>
</evidence>
<accession>A0A173TUI1</accession>
<dbReference type="Gene3D" id="3.40.50.720">
    <property type="entry name" value="NAD(P)-binding Rossmann-like Domain"/>
    <property type="match status" value="1"/>
</dbReference>
<feature type="domain" description="Gfo/Idh/MocA-like oxidoreductase N-terminal" evidence="2">
    <location>
        <begin position="9"/>
        <end position="122"/>
    </location>
</feature>
<dbReference type="SUPFAM" id="SSF51735">
    <property type="entry name" value="NAD(P)-binding Rossmann-fold domains"/>
    <property type="match status" value="1"/>
</dbReference>
<evidence type="ECO:0000256" key="1">
    <source>
        <dbReference type="ARBA" id="ARBA00023002"/>
    </source>
</evidence>
<gene>
    <name evidence="4" type="primary">yhhX</name>
    <name evidence="4" type="ORF">ERS852448_01677</name>
</gene>
<reference evidence="4 5" key="1">
    <citation type="submission" date="2015-09" db="EMBL/GenBank/DDBJ databases">
        <authorList>
            <consortium name="Pathogen Informatics"/>
        </authorList>
    </citation>
    <scope>NUCLEOTIDE SEQUENCE [LARGE SCALE GENOMIC DNA]</scope>
    <source>
        <strain evidence="4 5">2789STDY5608891</strain>
    </source>
</reference>
<dbReference type="OrthoDB" id="9783105at2"/>
<dbReference type="EC" id="1.-.-.-" evidence="4"/>
<dbReference type="SUPFAM" id="SSF55347">
    <property type="entry name" value="Glyceraldehyde-3-phosphate dehydrogenase-like, C-terminal domain"/>
    <property type="match status" value="1"/>
</dbReference>
<sequence length="372" mass="40705">MNTTQQILNTAVVGCGAISDIYLENMIHHFDNLNVTACCANHLEHAKTKADAYGIKGCTYEEILKDPSIDMVVILTPAPTHEILIRQALEAGKHVYTEKTMTLSAQSAMNLQCLAKSKGLYLGSAPDTFLGAALQTARKAIDDGLIGEVTSFDICANRDLDYLSGVSPFLCMPGGGICYDYSVYHLTALVSLLGPVESVSALVRNLAPQRTNTFPDSPTFGQKISYPNESQVFSILKMEHEITGTLSINGDSVIHDLAHFMIYGKKGILKLTDPNTFGGNVIFLPAQKNFEDHPAPEILNYGFSYEENSRGLGPSEMADAIFTKRESRTNASLAIHVLDVIDHMVESSEKGAFVQIPTTCRRPEPLLRRNLF</sequence>
<dbReference type="GO" id="GO:0016491">
    <property type="term" value="F:oxidoreductase activity"/>
    <property type="evidence" value="ECO:0007669"/>
    <property type="project" value="UniProtKB-KW"/>
</dbReference>
<dbReference type="Gene3D" id="3.30.360.10">
    <property type="entry name" value="Dihydrodipicolinate Reductase, domain 2"/>
    <property type="match status" value="1"/>
</dbReference>
<dbReference type="AlphaFoldDB" id="A0A173TUI1"/>
<dbReference type="Proteomes" id="UP000095492">
    <property type="component" value="Unassembled WGS sequence"/>
</dbReference>
<dbReference type="GeneID" id="97391824"/>
<proteinExistence type="predicted"/>
<evidence type="ECO:0000313" key="5">
    <source>
        <dbReference type="Proteomes" id="UP000095492"/>
    </source>
</evidence>
<organism evidence="4 5">
    <name type="scientific">Eubacterium ramulus</name>
    <dbReference type="NCBI Taxonomy" id="39490"/>
    <lineage>
        <taxon>Bacteria</taxon>
        <taxon>Bacillati</taxon>
        <taxon>Bacillota</taxon>
        <taxon>Clostridia</taxon>
        <taxon>Eubacteriales</taxon>
        <taxon>Eubacteriaceae</taxon>
        <taxon>Eubacterium</taxon>
    </lineage>
</organism>
<dbReference type="RefSeq" id="WP_055290299.1">
    <property type="nucleotide sequence ID" value="NZ_CAXUGT010000001.1"/>
</dbReference>
<feature type="domain" description="GFO/IDH/MocA-like oxidoreductase" evidence="3">
    <location>
        <begin position="135"/>
        <end position="269"/>
    </location>
</feature>
<dbReference type="InterPro" id="IPR036291">
    <property type="entry name" value="NAD(P)-bd_dom_sf"/>
</dbReference>
<protein>
    <submittedName>
        <fullName evidence="4">Uncharacterized oxidoreductase yhhX</fullName>
        <ecNumber evidence="4">1.-.-.-</ecNumber>
    </submittedName>
</protein>
<dbReference type="PANTHER" id="PTHR43818">
    <property type="entry name" value="BCDNA.GH03377"/>
    <property type="match status" value="1"/>
</dbReference>
<dbReference type="InterPro" id="IPR000683">
    <property type="entry name" value="Gfo/Idh/MocA-like_OxRdtase_N"/>
</dbReference>
<name>A0A173TUI1_EUBRA</name>
<dbReference type="GO" id="GO:0000166">
    <property type="term" value="F:nucleotide binding"/>
    <property type="evidence" value="ECO:0007669"/>
    <property type="project" value="InterPro"/>
</dbReference>
<dbReference type="InterPro" id="IPR050463">
    <property type="entry name" value="Gfo/Idh/MocA_oxidrdct_glycsds"/>
</dbReference>
<dbReference type="Pfam" id="PF01408">
    <property type="entry name" value="GFO_IDH_MocA"/>
    <property type="match status" value="1"/>
</dbReference>
<dbReference type="EMBL" id="CYYA01000010">
    <property type="protein sequence ID" value="CUN05979.1"/>
    <property type="molecule type" value="Genomic_DNA"/>
</dbReference>
<dbReference type="PANTHER" id="PTHR43818:SF11">
    <property type="entry name" value="BCDNA.GH03377"/>
    <property type="match status" value="1"/>
</dbReference>
<evidence type="ECO:0000313" key="4">
    <source>
        <dbReference type="EMBL" id="CUN05979.1"/>
    </source>
</evidence>